<dbReference type="AlphaFoldDB" id="A0A2V5I530"/>
<reference evidence="1 2" key="1">
    <citation type="submission" date="2018-02" db="EMBL/GenBank/DDBJ databases">
        <title>The genomes of Aspergillus section Nigri reveals drivers in fungal speciation.</title>
        <authorList>
            <consortium name="DOE Joint Genome Institute"/>
            <person name="Vesth T.C."/>
            <person name="Nybo J."/>
            <person name="Theobald S."/>
            <person name="Brandl J."/>
            <person name="Frisvad J.C."/>
            <person name="Nielsen K.F."/>
            <person name="Lyhne E.K."/>
            <person name="Kogle M.E."/>
            <person name="Kuo A."/>
            <person name="Riley R."/>
            <person name="Clum A."/>
            <person name="Nolan M."/>
            <person name="Lipzen A."/>
            <person name="Salamov A."/>
            <person name="Henrissat B."/>
            <person name="Wiebenga A."/>
            <person name="De vries R.P."/>
            <person name="Grigoriev I.V."/>
            <person name="Mortensen U.H."/>
            <person name="Andersen M.R."/>
            <person name="Baker S.E."/>
        </authorList>
    </citation>
    <scope>NUCLEOTIDE SEQUENCE [LARGE SCALE GENOMIC DNA]</scope>
    <source>
        <strain evidence="1 2">CBS 115571</strain>
    </source>
</reference>
<dbReference type="STRING" id="1450538.A0A2V5I530"/>
<protein>
    <submittedName>
        <fullName evidence="1">Uncharacterized protein</fullName>
    </submittedName>
</protein>
<evidence type="ECO:0000313" key="2">
    <source>
        <dbReference type="Proteomes" id="UP000249829"/>
    </source>
</evidence>
<organism evidence="1 2">
    <name type="scientific">Aspergillus violaceofuscus (strain CBS 115571)</name>
    <dbReference type="NCBI Taxonomy" id="1450538"/>
    <lineage>
        <taxon>Eukaryota</taxon>
        <taxon>Fungi</taxon>
        <taxon>Dikarya</taxon>
        <taxon>Ascomycota</taxon>
        <taxon>Pezizomycotina</taxon>
        <taxon>Eurotiomycetes</taxon>
        <taxon>Eurotiomycetidae</taxon>
        <taxon>Eurotiales</taxon>
        <taxon>Aspergillaceae</taxon>
        <taxon>Aspergillus</taxon>
    </lineage>
</organism>
<gene>
    <name evidence="1" type="ORF">BO99DRAFT_437059</name>
</gene>
<dbReference type="EMBL" id="KZ825204">
    <property type="protein sequence ID" value="PYI14736.1"/>
    <property type="molecule type" value="Genomic_DNA"/>
</dbReference>
<keyword evidence="2" id="KW-1185">Reference proteome</keyword>
<sequence>MLAVSSIQKVVTIGKEEKAWEHCKMIKEIVAVVGDAAIVADSIYKIVDDPNNSVMTILNTLLLVGQCSADEYASMAAARRDISDETIKAFGPVF</sequence>
<evidence type="ECO:0000313" key="1">
    <source>
        <dbReference type="EMBL" id="PYI14736.1"/>
    </source>
</evidence>
<name>A0A2V5I530_ASPV1</name>
<accession>A0A2V5I530</accession>
<dbReference type="Proteomes" id="UP000249829">
    <property type="component" value="Unassembled WGS sequence"/>
</dbReference>
<proteinExistence type="predicted"/>